<sequence>MLSQRLSRISKISPLMQRFRLFSSSLEEFPPHFIYGFRKKGVIDFFFTSDHLHVAEEERKVPRELLDPKGTVGASKGWVFTLQNGLLCLRDDLKINASASNPKRISLPPLEILPHSQTQIDCEQRGHVLFLS</sequence>
<dbReference type="AlphaFoldDB" id="A0A1J3J260"/>
<protein>
    <submittedName>
        <fullName evidence="1">Uncharacterized protein</fullName>
    </submittedName>
</protein>
<reference evidence="1" key="1">
    <citation type="submission" date="2016-07" db="EMBL/GenBank/DDBJ databases">
        <title>De novo transcriptome assembly of four accessions of the metal hyperaccumulator plant Noccaea caerulescens.</title>
        <authorList>
            <person name="Blande D."/>
            <person name="Halimaa P."/>
            <person name="Tervahauta A.I."/>
            <person name="Aarts M.G."/>
            <person name="Karenlampi S.O."/>
        </authorList>
    </citation>
    <scope>NUCLEOTIDE SEQUENCE</scope>
</reference>
<organism evidence="1">
    <name type="scientific">Noccaea caerulescens</name>
    <name type="common">Alpine penny-cress</name>
    <name type="synonym">Thlaspi caerulescens</name>
    <dbReference type="NCBI Taxonomy" id="107243"/>
    <lineage>
        <taxon>Eukaryota</taxon>
        <taxon>Viridiplantae</taxon>
        <taxon>Streptophyta</taxon>
        <taxon>Embryophyta</taxon>
        <taxon>Tracheophyta</taxon>
        <taxon>Spermatophyta</taxon>
        <taxon>Magnoliopsida</taxon>
        <taxon>eudicotyledons</taxon>
        <taxon>Gunneridae</taxon>
        <taxon>Pentapetalae</taxon>
        <taxon>rosids</taxon>
        <taxon>malvids</taxon>
        <taxon>Brassicales</taxon>
        <taxon>Brassicaceae</taxon>
        <taxon>Coluteocarpeae</taxon>
        <taxon>Noccaea</taxon>
    </lineage>
</organism>
<name>A0A1J3J260_NOCCA</name>
<dbReference type="EMBL" id="GEVM01020158">
    <property type="protein sequence ID" value="JAU85780.1"/>
    <property type="molecule type" value="Transcribed_RNA"/>
</dbReference>
<evidence type="ECO:0000313" key="1">
    <source>
        <dbReference type="EMBL" id="JAU85780.1"/>
    </source>
</evidence>
<proteinExistence type="predicted"/>
<accession>A0A1J3J260</accession>
<gene>
    <name evidence="1" type="ORF">MP_TR17324_c6_g1_i1_g.49348</name>
</gene>